<dbReference type="RefSeq" id="WP_186967506.1">
    <property type="nucleotide sequence ID" value="NZ_JACOOE010000006.1"/>
</dbReference>
<name>A0ABR7CCI1_9BACE</name>
<sequence length="577" mass="65000">MRNNYIVFISSIVYVLLVLIGCGDDNPVNNSREEENHDVETILTPLGESEGYFEKGICFTSNNEEKTLTFETNKKWNIAIPTNIEWCTVSSNNGVAGTVSLTIKVTENTFYDERNAVLTLKVGEIEKRIRVSQKQQDALLVSSNIFELDKSHHTIDVEVKANVEYKVIIPPTSQKWITQVTKSRSLENITLSFNITSSDEYDKREGEIIFQSKDISEVVHIYQAGEGVLMLTKNEYPVSDKGTVVAVEVNSNFSFDVQMPNVSWVKEMVETRGVSSSTLYYTISPNETYESREAEIIFYDKNSSIKETMKIIQAQKDAIIVSQKEYDIPVNGKVIEIELNANVEYQVTVLDEYDWIKPVDNFQIKGLANNKLYFQIEENTLSKRRKGIITIESVSKAISEDIIINQGRVKDKDAIELHVETAGTLNKLIAPSKKYQITNLILTGNLNGTDIQYLREMAGERSSQGMLQKLDLSEVNIISGSGTYGDGEHAFESVIGVRMFSYCNALVSIILPDNTTSIEQGAFFNAKNLKTIDIPNKVSYIGEGAFYECVSLQSITIPDNVTTILRWTFRDCISLYL</sequence>
<evidence type="ECO:0000313" key="3">
    <source>
        <dbReference type="Proteomes" id="UP000600600"/>
    </source>
</evidence>
<dbReference type="Gene3D" id="3.40.50.12480">
    <property type="match status" value="1"/>
</dbReference>
<evidence type="ECO:0000313" key="2">
    <source>
        <dbReference type="EMBL" id="MBC5605501.1"/>
    </source>
</evidence>
<dbReference type="Gene3D" id="2.60.40.10">
    <property type="entry name" value="Immunoglobulins"/>
    <property type="match status" value="4"/>
</dbReference>
<protein>
    <submittedName>
        <fullName evidence="2">Leucine-rich repeat protein</fullName>
    </submittedName>
</protein>
<dbReference type="Proteomes" id="UP000600600">
    <property type="component" value="Unassembled WGS sequence"/>
</dbReference>
<dbReference type="InterPro" id="IPR026906">
    <property type="entry name" value="LRR_5"/>
</dbReference>
<evidence type="ECO:0000259" key="1">
    <source>
        <dbReference type="Pfam" id="PF13004"/>
    </source>
</evidence>
<gene>
    <name evidence="2" type="ORF">H8S67_12570</name>
</gene>
<dbReference type="Gene3D" id="3.80.10.10">
    <property type="entry name" value="Ribonuclease Inhibitor"/>
    <property type="match status" value="1"/>
</dbReference>
<organism evidence="2 3">
    <name type="scientific">Bacteroides difficilis</name>
    <dbReference type="NCBI Taxonomy" id="2763021"/>
    <lineage>
        <taxon>Bacteria</taxon>
        <taxon>Pseudomonadati</taxon>
        <taxon>Bacteroidota</taxon>
        <taxon>Bacteroidia</taxon>
        <taxon>Bacteroidales</taxon>
        <taxon>Bacteroidaceae</taxon>
        <taxon>Bacteroides</taxon>
    </lineage>
</organism>
<dbReference type="EMBL" id="JACOOE010000006">
    <property type="protein sequence ID" value="MBC5605501.1"/>
    <property type="molecule type" value="Genomic_DNA"/>
</dbReference>
<dbReference type="Pfam" id="PF13306">
    <property type="entry name" value="LRR_5"/>
    <property type="match status" value="1"/>
</dbReference>
<dbReference type="Pfam" id="PF13004">
    <property type="entry name" value="BACON"/>
    <property type="match status" value="3"/>
</dbReference>
<dbReference type="InterPro" id="IPR024361">
    <property type="entry name" value="BACON"/>
</dbReference>
<dbReference type="InterPro" id="IPR032675">
    <property type="entry name" value="LRR_dom_sf"/>
</dbReference>
<comment type="caution">
    <text evidence="2">The sequence shown here is derived from an EMBL/GenBank/DDBJ whole genome shotgun (WGS) entry which is preliminary data.</text>
</comment>
<accession>A0ABR7CCI1</accession>
<feature type="domain" description="BACON" evidence="1">
    <location>
        <begin position="81"/>
        <end position="134"/>
    </location>
</feature>
<keyword evidence="3" id="KW-1185">Reference proteome</keyword>
<feature type="domain" description="BACON" evidence="1">
    <location>
        <begin position="256"/>
        <end position="314"/>
    </location>
</feature>
<reference evidence="2 3" key="1">
    <citation type="submission" date="2020-08" db="EMBL/GenBank/DDBJ databases">
        <title>Genome public.</title>
        <authorList>
            <person name="Liu C."/>
            <person name="Sun Q."/>
        </authorList>
    </citation>
    <scope>NUCLEOTIDE SEQUENCE [LARGE SCALE GENOMIC DNA]</scope>
    <source>
        <strain evidence="2 3">M27</strain>
    </source>
</reference>
<feature type="domain" description="BACON" evidence="1">
    <location>
        <begin position="173"/>
        <end position="224"/>
    </location>
</feature>
<proteinExistence type="predicted"/>
<dbReference type="PROSITE" id="PS51257">
    <property type="entry name" value="PROKAR_LIPOPROTEIN"/>
    <property type="match status" value="1"/>
</dbReference>
<dbReference type="InterPro" id="IPR013783">
    <property type="entry name" value="Ig-like_fold"/>
</dbReference>
<dbReference type="CDD" id="cd14948">
    <property type="entry name" value="BACON"/>
    <property type="match status" value="4"/>
</dbReference>
<dbReference type="SUPFAM" id="SSF52058">
    <property type="entry name" value="L domain-like"/>
    <property type="match status" value="1"/>
</dbReference>